<dbReference type="AlphaFoldDB" id="A0A6C0H566"/>
<dbReference type="InterPro" id="IPR011990">
    <property type="entry name" value="TPR-like_helical_dom_sf"/>
</dbReference>
<dbReference type="PANTHER" id="PTHR43630">
    <property type="entry name" value="POLY-BETA-1,6-N-ACETYL-D-GLUCOSAMINE SYNTHASE"/>
    <property type="match status" value="1"/>
</dbReference>
<dbReference type="PANTHER" id="PTHR43630:SF2">
    <property type="entry name" value="GLYCOSYLTRANSFERASE"/>
    <property type="match status" value="1"/>
</dbReference>
<dbReference type="Pfam" id="PF00535">
    <property type="entry name" value="Glycos_transf_2"/>
    <property type="match status" value="1"/>
</dbReference>
<dbReference type="InterPro" id="IPR001173">
    <property type="entry name" value="Glyco_trans_2-like"/>
</dbReference>
<evidence type="ECO:0000259" key="1">
    <source>
        <dbReference type="Pfam" id="PF00535"/>
    </source>
</evidence>
<reference evidence="2" key="1">
    <citation type="journal article" date="2020" name="Nature">
        <title>Giant virus diversity and host interactions through global metagenomics.</title>
        <authorList>
            <person name="Schulz F."/>
            <person name="Roux S."/>
            <person name="Paez-Espino D."/>
            <person name="Jungbluth S."/>
            <person name="Walsh D.A."/>
            <person name="Denef V.J."/>
            <person name="McMahon K.D."/>
            <person name="Konstantinidis K.T."/>
            <person name="Eloe-Fadrosh E.A."/>
            <person name="Kyrpides N.C."/>
            <person name="Woyke T."/>
        </authorList>
    </citation>
    <scope>NUCLEOTIDE SEQUENCE</scope>
    <source>
        <strain evidence="2">GVMAG-M-3300023179-71</strain>
    </source>
</reference>
<dbReference type="Gene3D" id="1.25.40.10">
    <property type="entry name" value="Tetratricopeptide repeat domain"/>
    <property type="match status" value="1"/>
</dbReference>
<dbReference type="SUPFAM" id="SSF48452">
    <property type="entry name" value="TPR-like"/>
    <property type="match status" value="1"/>
</dbReference>
<dbReference type="Gene3D" id="3.90.550.10">
    <property type="entry name" value="Spore Coat Polysaccharide Biosynthesis Protein SpsA, Chain A"/>
    <property type="match status" value="1"/>
</dbReference>
<name>A0A6C0H566_9ZZZZ</name>
<evidence type="ECO:0000313" key="2">
    <source>
        <dbReference type="EMBL" id="QHT75702.1"/>
    </source>
</evidence>
<dbReference type="EMBL" id="MN739881">
    <property type="protein sequence ID" value="QHT75702.1"/>
    <property type="molecule type" value="Genomic_DNA"/>
</dbReference>
<feature type="domain" description="Glycosyltransferase 2-like" evidence="1">
    <location>
        <begin position="7"/>
        <end position="104"/>
    </location>
</feature>
<sequence>MNKTLYLCMIVKNESKIIKRMLDSVINYIDGYCICDTGSTDNTKEIIEEYFREKKMNGKLFEEPFKNFGYNRNMALKEAYGMSDYLLLMDADMVMITNLTRSMFHELLNMGNFFQIIQGTDEFYYANIRIIKNVMECRYSGVTHEYINYPGGEYYLVNRNDIFILDIGDGGSKGDKFERDVKLLEEGIINEPENEARYTFYLASTYYELDKIELAIEYFKKRIGMGNYEQEIWYSYYKIGKGYIKLNECEKGIYWLLEGYNHNPNRFENMYEIIHYYRSFSNKQKLAFYFLKEIMEKTNNGDFTSIKGVNIDNYLFLHKSVYSYLLYFEYITLAYYNGIKRVGKETIYILNASNDENINRATLFNYSFYDNILEQKRVYNLSNTLEYENKKYYSSSSCIFKTKNNNYGLNIRYVNYRINKTNGRYEDCEDNIITLNRYVEFDSLENMMEFKRDKLFKNIKKNGNKYIGIEDIRVYNDKYIGTGELKTGNLGMIIGKYDLKKDKLKEYEIEISDSINKENKPKCEKNWVFYDNNKLIYKWYPLIIGKIDEKKEKLELIDVKMMPKIFRYIRGSTCGFKYESEIWFITHIVCNCNPRIYYHCIVIFDENMNLLGLSSPFKFGNEKIEYCLGFIIENNEMIISYSEWDETTKIGVYDLSEIKKIMYNL</sequence>
<organism evidence="2">
    <name type="scientific">viral metagenome</name>
    <dbReference type="NCBI Taxonomy" id="1070528"/>
    <lineage>
        <taxon>unclassified sequences</taxon>
        <taxon>metagenomes</taxon>
        <taxon>organismal metagenomes</taxon>
    </lineage>
</organism>
<protein>
    <recommendedName>
        <fullName evidence="1">Glycosyltransferase 2-like domain-containing protein</fullName>
    </recommendedName>
</protein>
<dbReference type="SUPFAM" id="SSF53448">
    <property type="entry name" value="Nucleotide-diphospho-sugar transferases"/>
    <property type="match status" value="1"/>
</dbReference>
<proteinExistence type="predicted"/>
<dbReference type="InterPro" id="IPR029044">
    <property type="entry name" value="Nucleotide-diphossugar_trans"/>
</dbReference>
<accession>A0A6C0H566</accession>